<keyword evidence="3" id="KW-1185">Reference proteome</keyword>
<sequence>PTIGPLKESIEDLRIQQIQNHYLSKIILDYDIKAIYFENKINQISQNEYQNQKQENEKGNESKIEAETETKNVNKNKSDLQIINKENNLKSIPVQKSIKIIPEQKLKSIPVTNQLNKTPNSDIINEYSNSNNNSNYVFNNNLINESDTDIFYDAGKSPEKSIKSLSRSPSSKLPPIPLITPLNELNELKEVEIDIKDINLIPSTENPFEELPNQNRRKSQKANKKYLKSLKASKESIMKRNSSFSSNDTKSTVGMIYNTTPKSNKIINLSDYEDNKETDSDISNTNISKSTLVREYTTPSLYLDNQEVFNSSPNQIQVKNSNYNDTTNKEYIEGSSNDIIDDNNNTEILKSNIIIPIAKSKDIDLKESEDVVFFDLQNSTKRNSSLDKSLNLFHRRSSSLTNSLKALRYGGIKRKASTTEHSIPEGKL</sequence>
<name>A0A9P6WGB4_9ASCO</name>
<feature type="region of interest" description="Disordered" evidence="1">
    <location>
        <begin position="49"/>
        <end position="71"/>
    </location>
</feature>
<proteinExistence type="predicted"/>
<organism evidence="2 3">
    <name type="scientific">Pichia californica</name>
    <dbReference type="NCBI Taxonomy" id="460514"/>
    <lineage>
        <taxon>Eukaryota</taxon>
        <taxon>Fungi</taxon>
        <taxon>Dikarya</taxon>
        <taxon>Ascomycota</taxon>
        <taxon>Saccharomycotina</taxon>
        <taxon>Pichiomycetes</taxon>
        <taxon>Pichiales</taxon>
        <taxon>Pichiaceae</taxon>
        <taxon>Pichia</taxon>
    </lineage>
</organism>
<feature type="compositionally biased region" description="Basic and acidic residues" evidence="1">
    <location>
        <begin position="54"/>
        <end position="71"/>
    </location>
</feature>
<feature type="non-terminal residue" evidence="2">
    <location>
        <position position="1"/>
    </location>
</feature>
<protein>
    <submittedName>
        <fullName evidence="2">Uncharacterized protein</fullName>
    </submittedName>
</protein>
<reference evidence="2" key="1">
    <citation type="submission" date="2020-11" db="EMBL/GenBank/DDBJ databases">
        <title>Kefir isolates.</title>
        <authorList>
            <person name="Marcisauskas S."/>
            <person name="Kim Y."/>
            <person name="Blasche S."/>
        </authorList>
    </citation>
    <scope>NUCLEOTIDE SEQUENCE</scope>
    <source>
        <strain evidence="2">Olga-1</strain>
    </source>
</reference>
<dbReference type="EMBL" id="PUHW01000529">
    <property type="protein sequence ID" value="KAG0686412.1"/>
    <property type="molecule type" value="Genomic_DNA"/>
</dbReference>
<dbReference type="Proteomes" id="UP000697127">
    <property type="component" value="Unassembled WGS sequence"/>
</dbReference>
<gene>
    <name evidence="2" type="ORF">C6P40_004170</name>
</gene>
<evidence type="ECO:0000313" key="2">
    <source>
        <dbReference type="EMBL" id="KAG0686412.1"/>
    </source>
</evidence>
<dbReference type="AlphaFoldDB" id="A0A9P6WGB4"/>
<accession>A0A9P6WGB4</accession>
<evidence type="ECO:0000256" key="1">
    <source>
        <dbReference type="SAM" id="MobiDB-lite"/>
    </source>
</evidence>
<comment type="caution">
    <text evidence="2">The sequence shown here is derived from an EMBL/GenBank/DDBJ whole genome shotgun (WGS) entry which is preliminary data.</text>
</comment>
<evidence type="ECO:0000313" key="3">
    <source>
        <dbReference type="Proteomes" id="UP000697127"/>
    </source>
</evidence>